<sequence>MAIISVRTELQMCSKSCGFRGICYEASGTYLCRCPRGFIGDECDTLVNQLTLEPIGFGYSKMAIISVRTELHMCSKSCGFRGICYEASGTHLCRCPRGFIGDECDTLVNQLTLEPIGFGYSKMAIISVRTELQMCSKSCGFRGICYEASGTYLCRCPRGFIGDECDTLVNQLTLEPIGFGYCRMKNLLLLLPIFFSISKASNLEILTAPAGLKFPETENSILKTSEISTLNENLLGLSAKQVDGFPISTASLFSRPRALAVITVIHSSDDVISFGGKLQYPTVSDGLDTVDFDEDISMIFGSDRELIQTNFGGISGTKMAILAKNEIIDLSIIQTKQETLRMELENLYKLIGAIKKSGVRMEKNNADVFRISITGLVGIRDPKKKSEAILDIQNAINSLNQVIRDAYGGQAVVELLNFKAEDSSEDVTSSEMRYSEFENPKNPEFIENHKIQKREVSGIPGVREPTVYEQLRDAARKSYGVTEAVSSDYPAMFAMILGLVGALVVTTIYIIVAMVSIDPEKDSIIYRMTTTRMKKD</sequence>
<protein>
    <recommendedName>
        <fullName evidence="3">EGF-like domain-containing protein</fullName>
    </recommendedName>
</protein>
<dbReference type="InterPro" id="IPR012493">
    <property type="entry name" value="Renin_rcpt"/>
</dbReference>
<dbReference type="CDD" id="cd00054">
    <property type="entry name" value="EGF_CA"/>
    <property type="match status" value="2"/>
</dbReference>
<dbReference type="PANTHER" id="PTHR13351">
    <property type="entry name" value="RENIN RECEPTOR"/>
    <property type="match status" value="1"/>
</dbReference>
<feature type="transmembrane region" description="Helical" evidence="2">
    <location>
        <begin position="492"/>
        <end position="517"/>
    </location>
</feature>
<evidence type="ECO:0000313" key="5">
    <source>
        <dbReference type="Proteomes" id="UP000829354"/>
    </source>
</evidence>
<dbReference type="Pfam" id="PF07850">
    <property type="entry name" value="Renin_r"/>
    <property type="match status" value="1"/>
</dbReference>
<dbReference type="PANTHER" id="PTHR13351:SF1">
    <property type="entry name" value="RENIN RECEPTOR"/>
    <property type="match status" value="1"/>
</dbReference>
<reference evidence="4 5" key="1">
    <citation type="submission" date="2022-04" db="EMBL/GenBank/DDBJ databases">
        <title>Chromosome-level reference genomes for two strains of Caenorhabditis briggsae: an improved platform for comparative genomics.</title>
        <authorList>
            <person name="Stevens L."/>
            <person name="Andersen E."/>
        </authorList>
    </citation>
    <scope>NUCLEOTIDE SEQUENCE [LARGE SCALE GENOMIC DNA]</scope>
    <source>
        <strain evidence="4">VX34</strain>
        <tissue evidence="4">Whole-organism</tissue>
    </source>
</reference>
<dbReference type="Proteomes" id="UP000829354">
    <property type="component" value="Chromosome II"/>
</dbReference>
<feature type="disulfide bond" evidence="1">
    <location>
        <begin position="156"/>
        <end position="165"/>
    </location>
</feature>
<dbReference type="GO" id="GO:0038023">
    <property type="term" value="F:signaling receptor activity"/>
    <property type="evidence" value="ECO:0007669"/>
    <property type="project" value="InterPro"/>
</dbReference>
<evidence type="ECO:0000313" key="4">
    <source>
        <dbReference type="EMBL" id="UMM20548.1"/>
    </source>
</evidence>
<gene>
    <name evidence="4" type="ORF">L5515_015779</name>
</gene>
<keyword evidence="1" id="KW-0245">EGF-like domain</keyword>
<feature type="disulfide bond" evidence="1">
    <location>
        <begin position="74"/>
        <end position="84"/>
    </location>
</feature>
<evidence type="ECO:0000256" key="1">
    <source>
        <dbReference type="PROSITE-ProRule" id="PRU00076"/>
    </source>
</evidence>
<dbReference type="InterPro" id="IPR056780">
    <property type="entry name" value="Renin_r_C"/>
</dbReference>
<keyword evidence="2" id="KW-0472">Membrane</keyword>
<evidence type="ECO:0000256" key="2">
    <source>
        <dbReference type="SAM" id="Phobius"/>
    </source>
</evidence>
<dbReference type="Gene3D" id="2.10.25.10">
    <property type="entry name" value="Laminin"/>
    <property type="match status" value="2"/>
</dbReference>
<keyword evidence="2" id="KW-0812">Transmembrane</keyword>
<feature type="domain" description="EGF-like" evidence="3">
    <location>
        <begin position="70"/>
        <end position="105"/>
    </location>
</feature>
<organism evidence="4 5">
    <name type="scientific">Caenorhabditis briggsae</name>
    <dbReference type="NCBI Taxonomy" id="6238"/>
    <lineage>
        <taxon>Eukaryota</taxon>
        <taxon>Metazoa</taxon>
        <taxon>Ecdysozoa</taxon>
        <taxon>Nematoda</taxon>
        <taxon>Chromadorea</taxon>
        <taxon>Rhabditida</taxon>
        <taxon>Rhabditina</taxon>
        <taxon>Rhabditomorpha</taxon>
        <taxon>Rhabditoidea</taxon>
        <taxon>Rhabditidae</taxon>
        <taxon>Peloderinae</taxon>
        <taxon>Caenorhabditis</taxon>
    </lineage>
</organism>
<evidence type="ECO:0000259" key="3">
    <source>
        <dbReference type="PROSITE" id="PS50026"/>
    </source>
</evidence>
<dbReference type="PROSITE" id="PS01186">
    <property type="entry name" value="EGF_2"/>
    <property type="match status" value="3"/>
</dbReference>
<feature type="domain" description="EGF-like" evidence="3">
    <location>
        <begin position="131"/>
        <end position="166"/>
    </location>
</feature>
<keyword evidence="1" id="KW-1015">Disulfide bond</keyword>
<name>A0AAE9EI75_CAEBR</name>
<dbReference type="InterPro" id="IPR000742">
    <property type="entry name" value="EGF"/>
</dbReference>
<dbReference type="PROSITE" id="PS00022">
    <property type="entry name" value="EGF_1"/>
    <property type="match status" value="3"/>
</dbReference>
<dbReference type="SMART" id="SM00181">
    <property type="entry name" value="EGF"/>
    <property type="match status" value="3"/>
</dbReference>
<keyword evidence="2" id="KW-1133">Transmembrane helix</keyword>
<dbReference type="InterPro" id="IPR009030">
    <property type="entry name" value="Growth_fac_rcpt_cys_sf"/>
</dbReference>
<feature type="disulfide bond" evidence="1">
    <location>
        <begin position="34"/>
        <end position="43"/>
    </location>
</feature>
<accession>A0AAE9EI75</accession>
<dbReference type="EMBL" id="CP092621">
    <property type="protein sequence ID" value="UMM20548.1"/>
    <property type="molecule type" value="Genomic_DNA"/>
</dbReference>
<dbReference type="GO" id="GO:0016020">
    <property type="term" value="C:membrane"/>
    <property type="evidence" value="ECO:0007669"/>
    <property type="project" value="InterPro"/>
</dbReference>
<dbReference type="AlphaFoldDB" id="A0AAE9EI75"/>
<feature type="disulfide bond" evidence="1">
    <location>
        <begin position="135"/>
        <end position="145"/>
    </location>
</feature>
<comment type="caution">
    <text evidence="1">Lacks conserved residue(s) required for the propagation of feature annotation.</text>
</comment>
<proteinExistence type="predicted"/>
<feature type="disulfide bond" evidence="1">
    <location>
        <begin position="95"/>
        <end position="104"/>
    </location>
</feature>
<feature type="disulfide bond" evidence="1">
    <location>
        <begin position="13"/>
        <end position="23"/>
    </location>
</feature>
<keyword evidence="5" id="KW-1185">Reference proteome</keyword>
<feature type="domain" description="EGF-like" evidence="3">
    <location>
        <begin position="9"/>
        <end position="44"/>
    </location>
</feature>
<dbReference type="PROSITE" id="PS50026">
    <property type="entry name" value="EGF_3"/>
    <property type="match status" value="3"/>
</dbReference>
<dbReference type="SUPFAM" id="SSF57184">
    <property type="entry name" value="Growth factor receptor domain"/>
    <property type="match status" value="1"/>
</dbReference>